<reference evidence="3" key="1">
    <citation type="journal article" date="2019" name="Int. J. Syst. Evol. Microbiol.">
        <title>The Global Catalogue of Microorganisms (GCM) 10K type strain sequencing project: providing services to taxonomists for standard genome sequencing and annotation.</title>
        <authorList>
            <consortium name="The Broad Institute Genomics Platform"/>
            <consortium name="The Broad Institute Genome Sequencing Center for Infectious Disease"/>
            <person name="Wu L."/>
            <person name="Ma J."/>
        </authorList>
    </citation>
    <scope>NUCLEOTIDE SEQUENCE [LARGE SCALE GENOMIC DNA]</scope>
    <source>
        <strain evidence="3">JCM 31890</strain>
    </source>
</reference>
<evidence type="ECO:0000259" key="1">
    <source>
        <dbReference type="Pfam" id="PF01370"/>
    </source>
</evidence>
<dbReference type="Gene3D" id="3.40.50.720">
    <property type="entry name" value="NAD(P)-binding Rossmann-like Domain"/>
    <property type="match status" value="2"/>
</dbReference>
<evidence type="ECO:0000313" key="3">
    <source>
        <dbReference type="Proteomes" id="UP001501788"/>
    </source>
</evidence>
<dbReference type="Pfam" id="PF01370">
    <property type="entry name" value="Epimerase"/>
    <property type="match status" value="1"/>
</dbReference>
<gene>
    <name evidence="2" type="ORF">GCM10023090_01380</name>
</gene>
<comment type="caution">
    <text evidence="2">The sequence shown here is derived from an EMBL/GenBank/DDBJ whole genome shotgun (WGS) entry which is preliminary data.</text>
</comment>
<dbReference type="RefSeq" id="WP_345060205.1">
    <property type="nucleotide sequence ID" value="NZ_BAABEX010000001.1"/>
</dbReference>
<accession>A0ABP8KVI7</accession>
<organism evidence="2 3">
    <name type="scientific">Acidovorax lacteus</name>
    <dbReference type="NCBI Taxonomy" id="1924988"/>
    <lineage>
        <taxon>Bacteria</taxon>
        <taxon>Pseudomonadati</taxon>
        <taxon>Pseudomonadota</taxon>
        <taxon>Betaproteobacteria</taxon>
        <taxon>Burkholderiales</taxon>
        <taxon>Comamonadaceae</taxon>
        <taxon>Acidovorax</taxon>
    </lineage>
</organism>
<feature type="domain" description="NAD-dependent epimerase/dehydratase" evidence="1">
    <location>
        <begin position="6"/>
        <end position="205"/>
    </location>
</feature>
<name>A0ABP8KVI7_9BURK</name>
<dbReference type="SUPFAM" id="SSF51735">
    <property type="entry name" value="NAD(P)-binding Rossmann-fold domains"/>
    <property type="match status" value="1"/>
</dbReference>
<keyword evidence="3" id="KW-1185">Reference proteome</keyword>
<proteinExistence type="predicted"/>
<protein>
    <submittedName>
        <fullName evidence="2">SDR family oxidoreductase</fullName>
    </submittedName>
</protein>
<dbReference type="EMBL" id="BAABEX010000001">
    <property type="protein sequence ID" value="GAA4417570.1"/>
    <property type="molecule type" value="Genomic_DNA"/>
</dbReference>
<dbReference type="PANTHER" id="PTHR43245">
    <property type="entry name" value="BIFUNCTIONAL POLYMYXIN RESISTANCE PROTEIN ARNA"/>
    <property type="match status" value="1"/>
</dbReference>
<dbReference type="CDD" id="cd08946">
    <property type="entry name" value="SDR_e"/>
    <property type="match status" value="1"/>
</dbReference>
<dbReference type="InterPro" id="IPR036291">
    <property type="entry name" value="NAD(P)-bd_dom_sf"/>
</dbReference>
<evidence type="ECO:0000313" key="2">
    <source>
        <dbReference type="EMBL" id="GAA4417570.1"/>
    </source>
</evidence>
<dbReference type="Proteomes" id="UP001501788">
    <property type="component" value="Unassembled WGS sequence"/>
</dbReference>
<dbReference type="Gene3D" id="3.90.25.10">
    <property type="entry name" value="UDP-galactose 4-epimerase, domain 1"/>
    <property type="match status" value="1"/>
</dbReference>
<dbReference type="InterPro" id="IPR001509">
    <property type="entry name" value="Epimerase_deHydtase"/>
</dbReference>
<dbReference type="InterPro" id="IPR050177">
    <property type="entry name" value="Lipid_A_modif_metabolic_enz"/>
</dbReference>
<sequence>MAERFTVIGATGYIGSRLVRHLQALGHTVWAPSRGDAALLEQPLAHVLYCAGLTGDFRTRPFDTVEAHVGLLARVLQCAQFDSLLYLSSTRVYMGAASTHEDAALSVVPGDPSYLYNLSKLTGESLCHASGRPGVRVARLSNVVGPGMDVDSGNLVADLIQQARSTGRVELRSDPASAKDYIHLEDVVNGLVRIALQGRHAVYNLASGVQTSHADWLGWLGRQTGCTVHVAPDAPLQSFPPINVSRLLHEWPGAIQHSLWDPLLVSAFQPQE</sequence>